<feature type="region of interest" description="Disordered" evidence="4">
    <location>
        <begin position="1"/>
        <end position="200"/>
    </location>
</feature>
<dbReference type="SUPFAM" id="SSF117281">
    <property type="entry name" value="Kelch motif"/>
    <property type="match status" value="1"/>
</dbReference>
<dbReference type="InterPro" id="IPR015915">
    <property type="entry name" value="Kelch-typ_b-propeller"/>
</dbReference>
<dbReference type="GO" id="GO:0006351">
    <property type="term" value="P:DNA-templated transcription"/>
    <property type="evidence" value="ECO:0007669"/>
    <property type="project" value="InterPro"/>
</dbReference>
<dbReference type="Proteomes" id="UP000194280">
    <property type="component" value="Unassembled WGS sequence"/>
</dbReference>
<evidence type="ECO:0000313" key="7">
    <source>
        <dbReference type="Proteomes" id="UP000194280"/>
    </source>
</evidence>
<dbReference type="GO" id="GO:0008270">
    <property type="term" value="F:zinc ion binding"/>
    <property type="evidence" value="ECO:0007669"/>
    <property type="project" value="InterPro"/>
</dbReference>
<feature type="compositionally biased region" description="Polar residues" evidence="4">
    <location>
        <begin position="249"/>
        <end position="288"/>
    </location>
</feature>
<dbReference type="InterPro" id="IPR007219">
    <property type="entry name" value="XnlR_reg_dom"/>
</dbReference>
<feature type="region of interest" description="Disordered" evidence="4">
    <location>
        <begin position="241"/>
        <end position="288"/>
    </location>
</feature>
<dbReference type="STRING" id="1157616.A0A1Z5T6R8"/>
<accession>A0A1Z5T6R8</accession>
<dbReference type="InParanoid" id="A0A1Z5T6R8"/>
<feature type="region of interest" description="Disordered" evidence="4">
    <location>
        <begin position="1023"/>
        <end position="1077"/>
    </location>
</feature>
<reference evidence="6 7" key="1">
    <citation type="submission" date="2017-01" db="EMBL/GenBank/DDBJ databases">
        <title>The recent genome duplication of the halophilic yeast Hortaea werneckii: insights from long-read sequencing.</title>
        <authorList>
            <person name="Sinha S."/>
            <person name="Flibotte S."/>
            <person name="Neira M."/>
            <person name="Lenassi M."/>
            <person name="Gostincar C."/>
            <person name="Stajich J.E."/>
            <person name="Nislow C.E."/>
        </authorList>
    </citation>
    <scope>NUCLEOTIDE SEQUENCE [LARGE SCALE GENOMIC DNA]</scope>
    <source>
        <strain evidence="6 7">EXF-2000</strain>
    </source>
</reference>
<keyword evidence="3" id="KW-0539">Nucleus</keyword>
<sequence>MAFPLGVLASTAASNTDDHTGSGSFRRNKAPRDTKSGESSRQGPPFDSTSFRSTKSPRKPVWRPAKKHQKSLSAKALASNKRARSAPDEDPTTPPPGCLEGNQQLSFTSEAKAEQQPAVQVFELPETSPRGSSTTRPKHIPIVIPKYDHLARDHTEARSGSTPTLHSEAREKSTAAVKVPQPPRYKLASYGPTPENRTCDRATPRHVEIQIPSWAQPVLKQSATPPRLDLSYSTFIDPSVDVQALSPPDMSQPTPDSSWSETVDSNTSAPTSNQLYANRSQSGSQGNLISAASSQTSLVGLQAAYESASASEAESSHEDAGPSHSGGHSGPGQAHPPMTPSGTNTANLSGLVCNVHRTTGREPHPLVGATTTVLGDKLYVFGGRRLSRTKQQLTSNLYELDLIRRHWTKLEVKGDIPPPRYFHSVCPLGDTKLVCYGGMSPAQTQPTESDGQPEVIVMSDIHIYDVPSRTWTKINTAESPQGRYAHCAAILPSAAVFASSSAPTSAMHHNPSGNDPNAGQLGVALDGAGGAEMVVVGGQDSSNHYIEQVSVFNLRSLKWTGTNGMGRSCGAYRSVVTPLTTMSASQIGAGPHAPKDLDEDEDGSAPIGSGAPMLVYSNYNFLDVKLELQVRLTDGSLTEKHMHSSVSPPGLRFPNGGVIDNHFVVSGTFLTSSKQEYALWALDLRTLTWSRIDAGGSIFSQGSWNRGVLWNRRNSFVILGNRKRNLVDDYNNRRINFSNMCVVELEAFGLYDNPRRCEPISSYVSASGNVPQSPYDATAAGRRLAAAAEDLGTLSLTFRELADMDFLAIDGTRIPVNSRLIARRWGRHFIELLKESAAATSDAVTETSTLRPGAGSHPSRNSSITITPSVTSGATTLTNNSHSEMPDARGNPPSARSRLFYLPHTAMTLQALLHFLYTSTLPMPSSPLATPQVYCSLLQLARPYRVDGLLEAVIQRLHESLDGRNAAAIFNAAAMAAGGGDGVKFASAHVAQRDGHFPVRTASLAGMEGLMNGVTRGASGLRIDTDMANGRGTRNTIRPGQTTLTEESTDDESMPGSAATANSMSESEHSLSSRSLAGGDSEVWNGSLSAVNCRSANFPCETRARLSKQATPRSYVQYLEARVRQLEGEHENSWSSRGVSSRDSPYGEDTLRRMGSPANGTKNRSFHGLPDFLTLRELGSHVTDEDGFSRYMGPSSGVAFTAKVLEEILGDDQPSDTDFYSLFNLDDLTRGQHLADADAMLWQIQPDPLPERAEADRVIDLFFLFTERVFPVLHQPTFRGVVDLIYEEGSKGSVPAEQFELLAQFYFSLSIGYCFDMQRSREDRNRDQIRALQYACRCHISRLHWRVDGLARLQTLALHSYALIMLRQRSQAMRISAMANMAALEVGLHHDGKQFKGNPLETEMRRRVFWCVFMLHLFNSSLQGLPRALHEADITIAEPSDIDDEHLTPTEVLNHVPSRTKIHRFVTMCRLCRILSRVMDVLYTHNKRKQASTRIEQMNRLCCEHLLDQLDFSYTEIPDDLPEADAQSPSEQAILASYANEQLLYQYIRWLIHRPGLAFGRSEPQFAACLQTATDAACKLLNTANTYKEVVAFIKCTPGAHPLTLFVAALTPLFRRHLIRSKGGSIHAMPASGDEDHQACRHAINVLRYAQWDYADQARRAQLEYLVAKVFEGRPAQPSRINSDQSRSTWQTTTSGGNSSGSETQQFNFSGAHPMSYTEQQIEHMTAHDDLRSFVHEAFSPTADPWAGFGTGWGQTPKGI</sequence>
<feature type="compositionally biased region" description="Low complexity" evidence="4">
    <location>
        <begin position="1133"/>
        <end position="1144"/>
    </location>
</feature>
<feature type="compositionally biased region" description="Basic residues" evidence="4">
    <location>
        <begin position="55"/>
        <end position="70"/>
    </location>
</feature>
<feature type="region of interest" description="Disordered" evidence="4">
    <location>
        <begin position="1128"/>
        <end position="1147"/>
    </location>
</feature>
<gene>
    <name evidence="6" type="ORF">BTJ68_08665</name>
</gene>
<keyword evidence="2" id="KW-0677">Repeat</keyword>
<dbReference type="Pfam" id="PF04082">
    <property type="entry name" value="Fungal_trans"/>
    <property type="match status" value="1"/>
</dbReference>
<feature type="compositionally biased region" description="Polar residues" evidence="4">
    <location>
        <begin position="1032"/>
        <end position="1041"/>
    </location>
</feature>
<feature type="compositionally biased region" description="Low complexity" evidence="4">
    <location>
        <begin position="322"/>
        <end position="336"/>
    </location>
</feature>
<evidence type="ECO:0000256" key="3">
    <source>
        <dbReference type="ARBA" id="ARBA00023242"/>
    </source>
</evidence>
<dbReference type="InterPro" id="IPR011333">
    <property type="entry name" value="SKP1/BTB/POZ_sf"/>
</dbReference>
<feature type="compositionally biased region" description="Polar residues" evidence="4">
    <location>
        <begin position="11"/>
        <end position="25"/>
    </location>
</feature>
<comment type="caution">
    <text evidence="6">The sequence shown here is derived from an EMBL/GenBank/DDBJ whole genome shotgun (WGS) entry which is preliminary data.</text>
</comment>
<protein>
    <recommendedName>
        <fullName evidence="5">Xylanolytic transcriptional activator regulatory domain-containing protein</fullName>
    </recommendedName>
</protein>
<dbReference type="CDD" id="cd12148">
    <property type="entry name" value="fungal_TF_MHR"/>
    <property type="match status" value="1"/>
</dbReference>
<feature type="compositionally biased region" description="Low complexity" evidence="4">
    <location>
        <begin position="1688"/>
        <end position="1706"/>
    </location>
</feature>
<dbReference type="GO" id="GO:0003677">
    <property type="term" value="F:DNA binding"/>
    <property type="evidence" value="ECO:0007669"/>
    <property type="project" value="InterPro"/>
</dbReference>
<dbReference type="Pfam" id="PF24681">
    <property type="entry name" value="Kelch_KLHDC2_KLHL20_DRC7"/>
    <property type="match status" value="1"/>
</dbReference>
<dbReference type="Gene3D" id="3.30.710.10">
    <property type="entry name" value="Potassium Channel Kv1.1, Chain A"/>
    <property type="match status" value="1"/>
</dbReference>
<keyword evidence="7" id="KW-1185">Reference proteome</keyword>
<proteinExistence type="predicted"/>
<evidence type="ECO:0000313" key="6">
    <source>
        <dbReference type="EMBL" id="OTA31724.1"/>
    </source>
</evidence>
<dbReference type="CDD" id="cd14723">
    <property type="entry name" value="ZIP_Ppr1"/>
    <property type="match status" value="1"/>
</dbReference>
<dbReference type="PANTHER" id="PTHR43503:SF2">
    <property type="entry name" value="NEGATIVE REGULATOR OF SPORULATION MDS3-RELATED"/>
    <property type="match status" value="1"/>
</dbReference>
<keyword evidence="1" id="KW-0880">Kelch repeat</keyword>
<dbReference type="EMBL" id="MUNK01000108">
    <property type="protein sequence ID" value="OTA31724.1"/>
    <property type="molecule type" value="Genomic_DNA"/>
</dbReference>
<dbReference type="Gene3D" id="2.120.10.80">
    <property type="entry name" value="Kelch-type beta propeller"/>
    <property type="match status" value="1"/>
</dbReference>
<feature type="domain" description="Xylanolytic transcriptional activator regulatory" evidence="5">
    <location>
        <begin position="1303"/>
        <end position="1445"/>
    </location>
</feature>
<evidence type="ECO:0000259" key="5">
    <source>
        <dbReference type="SMART" id="SM00906"/>
    </source>
</evidence>
<feature type="region of interest" description="Disordered" evidence="4">
    <location>
        <begin position="1676"/>
        <end position="1710"/>
    </location>
</feature>
<dbReference type="PANTHER" id="PTHR43503">
    <property type="entry name" value="MCG48959-RELATED"/>
    <property type="match status" value="1"/>
</dbReference>
<evidence type="ECO:0000256" key="4">
    <source>
        <dbReference type="SAM" id="MobiDB-lite"/>
    </source>
</evidence>
<feature type="region of interest" description="Disordered" evidence="4">
    <location>
        <begin position="841"/>
        <end position="896"/>
    </location>
</feature>
<dbReference type="OrthoDB" id="10001928at2759"/>
<evidence type="ECO:0000256" key="1">
    <source>
        <dbReference type="ARBA" id="ARBA00022441"/>
    </source>
</evidence>
<name>A0A1Z5T6R8_HORWE</name>
<dbReference type="SMART" id="SM00906">
    <property type="entry name" value="Fungal_trans"/>
    <property type="match status" value="1"/>
</dbReference>
<feature type="compositionally biased region" description="Polar residues" evidence="4">
    <location>
        <begin position="858"/>
        <end position="883"/>
    </location>
</feature>
<feature type="compositionally biased region" description="Polar residues" evidence="4">
    <location>
        <begin position="39"/>
        <end position="54"/>
    </location>
</feature>
<feature type="compositionally biased region" description="Polar residues" evidence="4">
    <location>
        <begin position="841"/>
        <end position="850"/>
    </location>
</feature>
<dbReference type="GO" id="GO:0005829">
    <property type="term" value="C:cytosol"/>
    <property type="evidence" value="ECO:0007669"/>
    <property type="project" value="TreeGrafter"/>
</dbReference>
<evidence type="ECO:0000256" key="2">
    <source>
        <dbReference type="ARBA" id="ARBA00022737"/>
    </source>
</evidence>
<dbReference type="GO" id="GO:0045454">
    <property type="term" value="P:cell redox homeostasis"/>
    <property type="evidence" value="ECO:0007669"/>
    <property type="project" value="TreeGrafter"/>
</dbReference>
<feature type="compositionally biased region" description="Basic and acidic residues" evidence="4">
    <location>
        <begin position="146"/>
        <end position="157"/>
    </location>
</feature>
<dbReference type="VEuPathDB" id="FungiDB:BTJ68_08665"/>
<dbReference type="GO" id="GO:0005739">
    <property type="term" value="C:mitochondrion"/>
    <property type="evidence" value="ECO:0007669"/>
    <property type="project" value="TreeGrafter"/>
</dbReference>
<feature type="region of interest" description="Disordered" evidence="4">
    <location>
        <begin position="308"/>
        <end position="348"/>
    </location>
</feature>
<organism evidence="6 7">
    <name type="scientific">Hortaea werneckii EXF-2000</name>
    <dbReference type="NCBI Taxonomy" id="1157616"/>
    <lineage>
        <taxon>Eukaryota</taxon>
        <taxon>Fungi</taxon>
        <taxon>Dikarya</taxon>
        <taxon>Ascomycota</taxon>
        <taxon>Pezizomycotina</taxon>
        <taxon>Dothideomycetes</taxon>
        <taxon>Dothideomycetidae</taxon>
        <taxon>Mycosphaerellales</taxon>
        <taxon>Teratosphaeriaceae</taxon>
        <taxon>Hortaea</taxon>
    </lineage>
</organism>